<dbReference type="OrthoDB" id="9798107at2"/>
<keyword evidence="2 4" id="KW-0378">Hydrolase</keyword>
<sequence>MTSPIKGALLGLAVGDALGVPVEFQSRDLLTRYPVTNMREYGTHGQPAGTWSDDSSLTFCLAETLVKGYSLQDLANRFINWRYHAYWTAHGKVFDVGNATNTAIHFLSQGTPPIVAGSTDEDSNGNGSLMRILPLLFYIRDFDINDRYQHVRDVSSMTHGHIRSIACCFIYLEVARHILKGDQPADAYLTAIRDVNKYFKEKDLLNKTELEILAPILSGSLINTPVSEIHGTGYVVHTLEAAIWILVHTKTYADAVLTAVNLGNDTDTTAAVVGGLAGMHYGWEEIPAEWLNILAGKDRIEELIANLQVKFKI</sequence>
<feature type="binding site" evidence="3">
    <location>
        <position position="52"/>
    </location>
    <ligand>
        <name>Mg(2+)</name>
        <dbReference type="ChEBI" id="CHEBI:18420"/>
        <label>1</label>
    </ligand>
</feature>
<dbReference type="Gene3D" id="1.10.4080.10">
    <property type="entry name" value="ADP-ribosylation/Crystallin J1"/>
    <property type="match status" value="1"/>
</dbReference>
<dbReference type="RefSeq" id="WP_116857326.1">
    <property type="nucleotide sequence ID" value="NZ_QTJV01000017.1"/>
</dbReference>
<dbReference type="AlphaFoldDB" id="A0A3E1NSX3"/>
<feature type="binding site" evidence="3">
    <location>
        <position position="265"/>
    </location>
    <ligand>
        <name>Mg(2+)</name>
        <dbReference type="ChEBI" id="CHEBI:18420"/>
        <label>1</label>
    </ligand>
</feature>
<accession>A0A3E1NSX3</accession>
<comment type="caution">
    <text evidence="4">The sequence shown here is derived from an EMBL/GenBank/DDBJ whole genome shotgun (WGS) entry which is preliminary data.</text>
</comment>
<feature type="binding site" evidence="3">
    <location>
        <position position="267"/>
    </location>
    <ligand>
        <name>Mg(2+)</name>
        <dbReference type="ChEBI" id="CHEBI:18420"/>
        <label>1</label>
    </ligand>
</feature>
<dbReference type="InterPro" id="IPR005502">
    <property type="entry name" value="Ribosyl_crysJ1"/>
</dbReference>
<proteinExistence type="inferred from homology"/>
<reference evidence="4 5" key="1">
    <citation type="submission" date="2018-08" db="EMBL/GenBank/DDBJ databases">
        <title>Chitinophaga sp. K20C18050901, a novel bacterium isolated from forest soil.</title>
        <authorList>
            <person name="Wang C."/>
        </authorList>
    </citation>
    <scope>NUCLEOTIDE SEQUENCE [LARGE SCALE GENOMIC DNA]</scope>
    <source>
        <strain evidence="4 5">K20C18050901</strain>
    </source>
</reference>
<feature type="binding site" evidence="3">
    <location>
        <position position="54"/>
    </location>
    <ligand>
        <name>Mg(2+)</name>
        <dbReference type="ChEBI" id="CHEBI:18420"/>
        <label>1</label>
    </ligand>
</feature>
<evidence type="ECO:0000313" key="5">
    <source>
        <dbReference type="Proteomes" id="UP000261174"/>
    </source>
</evidence>
<evidence type="ECO:0000256" key="2">
    <source>
        <dbReference type="ARBA" id="ARBA00022801"/>
    </source>
</evidence>
<dbReference type="InterPro" id="IPR036705">
    <property type="entry name" value="Ribosyl_crysJ1_sf"/>
</dbReference>
<comment type="similarity">
    <text evidence="1">Belongs to the ADP-ribosylglycohydrolase family.</text>
</comment>
<feature type="binding site" evidence="3">
    <location>
        <position position="53"/>
    </location>
    <ligand>
        <name>Mg(2+)</name>
        <dbReference type="ChEBI" id="CHEBI:18420"/>
        <label>1</label>
    </ligand>
</feature>
<dbReference type="PANTHER" id="PTHR16222:SF24">
    <property type="entry name" value="ADP-RIBOSYLHYDROLASE ARH3"/>
    <property type="match status" value="1"/>
</dbReference>
<evidence type="ECO:0000256" key="1">
    <source>
        <dbReference type="ARBA" id="ARBA00010702"/>
    </source>
</evidence>
<comment type="cofactor">
    <cofactor evidence="3">
        <name>Mg(2+)</name>
        <dbReference type="ChEBI" id="CHEBI:18420"/>
    </cofactor>
    <text evidence="3">Binds 2 magnesium ions per subunit.</text>
</comment>
<organism evidence="4 5">
    <name type="scientific">Chitinophaga silvisoli</name>
    <dbReference type="NCBI Taxonomy" id="2291814"/>
    <lineage>
        <taxon>Bacteria</taxon>
        <taxon>Pseudomonadati</taxon>
        <taxon>Bacteroidota</taxon>
        <taxon>Chitinophagia</taxon>
        <taxon>Chitinophagales</taxon>
        <taxon>Chitinophagaceae</taxon>
        <taxon>Chitinophaga</taxon>
    </lineage>
</organism>
<evidence type="ECO:0000313" key="4">
    <source>
        <dbReference type="EMBL" id="RFM31012.1"/>
    </source>
</evidence>
<protein>
    <submittedName>
        <fullName evidence="4">ADP-ribosylglycohydrolase family protein</fullName>
    </submittedName>
</protein>
<dbReference type="Proteomes" id="UP000261174">
    <property type="component" value="Unassembled WGS sequence"/>
</dbReference>
<dbReference type="SUPFAM" id="SSF101478">
    <property type="entry name" value="ADP-ribosylglycohydrolase"/>
    <property type="match status" value="1"/>
</dbReference>
<dbReference type="GO" id="GO:0046872">
    <property type="term" value="F:metal ion binding"/>
    <property type="evidence" value="ECO:0007669"/>
    <property type="project" value="UniProtKB-KW"/>
</dbReference>
<dbReference type="Pfam" id="PF03747">
    <property type="entry name" value="ADP_ribosyl_GH"/>
    <property type="match status" value="1"/>
</dbReference>
<dbReference type="EMBL" id="QTJV01000017">
    <property type="protein sequence ID" value="RFM31012.1"/>
    <property type="molecule type" value="Genomic_DNA"/>
</dbReference>
<dbReference type="GO" id="GO:0016787">
    <property type="term" value="F:hydrolase activity"/>
    <property type="evidence" value="ECO:0007669"/>
    <property type="project" value="UniProtKB-KW"/>
</dbReference>
<dbReference type="InterPro" id="IPR050792">
    <property type="entry name" value="ADP-ribosylglycohydrolase"/>
</dbReference>
<name>A0A3E1NSX3_9BACT</name>
<dbReference type="PANTHER" id="PTHR16222">
    <property type="entry name" value="ADP-RIBOSYLGLYCOHYDROLASE"/>
    <property type="match status" value="1"/>
</dbReference>
<gene>
    <name evidence="4" type="ORF">DXN04_31085</name>
</gene>
<evidence type="ECO:0000256" key="3">
    <source>
        <dbReference type="PIRSR" id="PIRSR605502-1"/>
    </source>
</evidence>
<keyword evidence="5" id="KW-1185">Reference proteome</keyword>
<feature type="binding site" evidence="3">
    <location>
        <position position="268"/>
    </location>
    <ligand>
        <name>Mg(2+)</name>
        <dbReference type="ChEBI" id="CHEBI:18420"/>
        <label>1</label>
    </ligand>
</feature>
<keyword evidence="3" id="KW-0460">Magnesium</keyword>
<keyword evidence="3" id="KW-0479">Metal-binding</keyword>